<protein>
    <submittedName>
        <fullName evidence="2">Type VII secretion protein EccB</fullName>
    </submittedName>
</protein>
<dbReference type="InterPro" id="IPR007795">
    <property type="entry name" value="T7SS_EccB"/>
</dbReference>
<dbReference type="RefSeq" id="WP_203849540.1">
    <property type="nucleotide sequence ID" value="NZ_BAAAVW010000019.1"/>
</dbReference>
<dbReference type="Proteomes" id="UP000660611">
    <property type="component" value="Unassembled WGS sequence"/>
</dbReference>
<gene>
    <name evidence="2" type="ORF">Dsi01nite_058680</name>
</gene>
<dbReference type="NCBIfam" id="TIGR03919">
    <property type="entry name" value="T7SS_EccB"/>
    <property type="match status" value="1"/>
</dbReference>
<dbReference type="Pfam" id="PF05108">
    <property type="entry name" value="T7SS_ESX1_EccB"/>
    <property type="match status" value="1"/>
</dbReference>
<proteinExistence type="predicted"/>
<dbReference type="InterPro" id="IPR044857">
    <property type="entry name" value="T7SS_EccB_R1"/>
</dbReference>
<keyword evidence="1" id="KW-1133">Transmembrane helix</keyword>
<evidence type="ECO:0000313" key="2">
    <source>
        <dbReference type="EMBL" id="GIG47827.1"/>
    </source>
</evidence>
<accession>A0A919PPG1</accession>
<comment type="caution">
    <text evidence="2">The sequence shown here is derived from an EMBL/GenBank/DDBJ whole genome shotgun (WGS) entry which is preliminary data.</text>
</comment>
<evidence type="ECO:0000313" key="3">
    <source>
        <dbReference type="Proteomes" id="UP000660611"/>
    </source>
</evidence>
<keyword evidence="3" id="KW-1185">Reference proteome</keyword>
<name>A0A919PPG1_9ACTN</name>
<evidence type="ECO:0000256" key="1">
    <source>
        <dbReference type="SAM" id="Phobius"/>
    </source>
</evidence>
<sequence>MASRQDQLHSYQFMVQRVVAALVMRDTDPPRSPFRRVAGATLVGVLLAALGVGGAAAYALVVPGTSDKWRNDRAIIVEKESGALFVYRDEHLHPVLNQASALLILNQPGVKTISVARKALAGAPRGATLGIPGAPASLPAAGRLHRDPWTVCGEKQETTLFLTPRASGKELGEHGLLVTSPTNALYLLVHGRKHLIRQPGAVLPALVWSGRPQVAVAQALLNAVRSGADLITPAVADRGRKVDQKVVGQLFGVRSGDRVDAFVMTGEGLASVTPLQAALLLAAPETAAVQGRGELLPLTPGELAVLVQDRQVRPFPAGADLPHAAPELLVNDVGVVCTTSANVISTSNAMPGTPGGLRTSSASPAGTVLADRIVVAPGGGALVRTDTGNLTLVTDLGRRHALPVADVLSGLGYQGVEPVTVPGEFVGLLPAGPALDPELATRTQ</sequence>
<keyword evidence="1" id="KW-0472">Membrane</keyword>
<dbReference type="Gene3D" id="3.30.2390.20">
    <property type="entry name" value="Type VII secretion system EccB, repeat 1 domain"/>
    <property type="match status" value="1"/>
</dbReference>
<dbReference type="PANTHER" id="PTHR40765:SF2">
    <property type="entry name" value="ESX-2 SECRETION SYSTEM ATPASE ECCB2"/>
    <property type="match status" value="1"/>
</dbReference>
<keyword evidence="1" id="KW-0812">Transmembrane</keyword>
<organism evidence="2 3">
    <name type="scientific">Dactylosporangium siamense</name>
    <dbReference type="NCBI Taxonomy" id="685454"/>
    <lineage>
        <taxon>Bacteria</taxon>
        <taxon>Bacillati</taxon>
        <taxon>Actinomycetota</taxon>
        <taxon>Actinomycetes</taxon>
        <taxon>Micromonosporales</taxon>
        <taxon>Micromonosporaceae</taxon>
        <taxon>Dactylosporangium</taxon>
    </lineage>
</organism>
<feature type="transmembrane region" description="Helical" evidence="1">
    <location>
        <begin position="37"/>
        <end position="61"/>
    </location>
</feature>
<reference evidence="2" key="1">
    <citation type="submission" date="2021-01" db="EMBL/GenBank/DDBJ databases">
        <title>Whole genome shotgun sequence of Dactylosporangium siamense NBRC 106093.</title>
        <authorList>
            <person name="Komaki H."/>
            <person name="Tamura T."/>
        </authorList>
    </citation>
    <scope>NUCLEOTIDE SEQUENCE</scope>
    <source>
        <strain evidence="2">NBRC 106093</strain>
    </source>
</reference>
<dbReference type="GO" id="GO:0005576">
    <property type="term" value="C:extracellular region"/>
    <property type="evidence" value="ECO:0007669"/>
    <property type="project" value="TreeGrafter"/>
</dbReference>
<dbReference type="PANTHER" id="PTHR40765">
    <property type="entry name" value="ESX-2 SECRETION SYSTEM ATPASE ECCB2"/>
    <property type="match status" value="1"/>
</dbReference>
<dbReference type="EMBL" id="BONQ01000087">
    <property type="protein sequence ID" value="GIG47827.1"/>
    <property type="molecule type" value="Genomic_DNA"/>
</dbReference>
<dbReference type="AlphaFoldDB" id="A0A919PPG1"/>